<dbReference type="Gene3D" id="3.40.50.1240">
    <property type="entry name" value="Phosphoglycerate mutase-like"/>
    <property type="match status" value="1"/>
</dbReference>
<organism evidence="1 2">
    <name type="scientific">Puccinia sorghi</name>
    <dbReference type="NCBI Taxonomy" id="27349"/>
    <lineage>
        <taxon>Eukaryota</taxon>
        <taxon>Fungi</taxon>
        <taxon>Dikarya</taxon>
        <taxon>Basidiomycota</taxon>
        <taxon>Pucciniomycotina</taxon>
        <taxon>Pucciniomycetes</taxon>
        <taxon>Pucciniales</taxon>
        <taxon>Pucciniaceae</taxon>
        <taxon>Puccinia</taxon>
    </lineage>
</organism>
<dbReference type="SUPFAM" id="SSF53254">
    <property type="entry name" value="Phosphoglycerate mutase-like"/>
    <property type="match status" value="1"/>
</dbReference>
<evidence type="ECO:0000313" key="2">
    <source>
        <dbReference type="Proteomes" id="UP000037035"/>
    </source>
</evidence>
<keyword evidence="2" id="KW-1185">Reference proteome</keyword>
<proteinExistence type="predicted"/>
<evidence type="ECO:0000313" key="1">
    <source>
        <dbReference type="EMBL" id="KNZ45655.1"/>
    </source>
</evidence>
<sequence length="421" mass="47698">MEKQQLNSYKKAIFIFISFSILVRLDNLLRMTTQHFPTEHLELTSLSGFFIQDDPAHQEPQPFHVYHPNASFGLIHPHSPHRWIQFQEKISLLQRNRQAHLLLVFDSFHPHLLTIKKHVLLSVISNTKSSSSPGMVKVFITWPSPSTAHLCGIVIGWLMSLKTTDGELVWGPDARLSELGKAEAHQAETAWTRELANHFPVPEIFIVSPLSRAIETMVITGAWKHSINHSENNQKSRPRIVVKEKWRENIGSTSFRFPSLHTQDQSKHIDLPAVCQAYTPVINEDPKKRYRTISRSSNLRTDSSVPDIEDLIIILDCASGGSFVCVDTKETDKQLDIRIKAALTDLFVDPISSDLTCKTPSHLFLKKKKNHEDGFGKKERKLMACVWTKLDISITAHSGVISSLLRVLGHRPFPIEVSGVI</sequence>
<dbReference type="OrthoDB" id="496981at2759"/>
<dbReference type="VEuPathDB" id="FungiDB:VP01_793g1"/>
<reference evidence="1 2" key="1">
    <citation type="submission" date="2015-08" db="EMBL/GenBank/DDBJ databases">
        <title>Next Generation Sequencing and Analysis of the Genome of Puccinia sorghi L Schw, the Causal Agent of Maize Common Rust.</title>
        <authorList>
            <person name="Rochi L."/>
            <person name="Burguener G."/>
            <person name="Darino M."/>
            <person name="Turjanski A."/>
            <person name="Kreff E."/>
            <person name="Dieguez M.J."/>
            <person name="Sacco F."/>
        </authorList>
    </citation>
    <scope>NUCLEOTIDE SEQUENCE [LARGE SCALE GENOMIC DNA]</scope>
    <source>
        <strain evidence="1 2">RO10H11247</strain>
    </source>
</reference>
<dbReference type="InterPro" id="IPR029033">
    <property type="entry name" value="His_PPase_superfam"/>
</dbReference>
<accession>A0A0L6UCV1</accession>
<protein>
    <submittedName>
        <fullName evidence="1">Uncharacterized protein</fullName>
    </submittedName>
</protein>
<dbReference type="Proteomes" id="UP000037035">
    <property type="component" value="Unassembled WGS sequence"/>
</dbReference>
<dbReference type="EMBL" id="LAVV01013427">
    <property type="protein sequence ID" value="KNZ45655.1"/>
    <property type="molecule type" value="Genomic_DNA"/>
</dbReference>
<dbReference type="AlphaFoldDB" id="A0A0L6UCV1"/>
<comment type="caution">
    <text evidence="1">The sequence shown here is derived from an EMBL/GenBank/DDBJ whole genome shotgun (WGS) entry which is preliminary data.</text>
</comment>
<name>A0A0L6UCV1_9BASI</name>
<gene>
    <name evidence="1" type="ORF">VP01_793g1</name>
</gene>